<evidence type="ECO:0000256" key="1">
    <source>
        <dbReference type="ARBA" id="ARBA00022485"/>
    </source>
</evidence>
<protein>
    <submittedName>
        <fullName evidence="8">Glutamate synthase small subunit</fullName>
    </submittedName>
</protein>
<keyword evidence="4" id="KW-0408">Iron</keyword>
<evidence type="ECO:0000259" key="6">
    <source>
        <dbReference type="Pfam" id="PF07992"/>
    </source>
</evidence>
<dbReference type="Pfam" id="PF07992">
    <property type="entry name" value="Pyr_redox_2"/>
    <property type="match status" value="1"/>
</dbReference>
<dbReference type="GO" id="GO:0046872">
    <property type="term" value="F:metal ion binding"/>
    <property type="evidence" value="ECO:0007669"/>
    <property type="project" value="UniProtKB-KW"/>
</dbReference>
<evidence type="ECO:0000313" key="8">
    <source>
        <dbReference type="EMBL" id="OZS74866.1"/>
    </source>
</evidence>
<reference evidence="8 9" key="1">
    <citation type="submission" date="2017-07" db="EMBL/GenBank/DDBJ databases">
        <title>blaIMP-27 on transferable plasmids in Proteus mirabilis and Providencia rettgeri.</title>
        <authorList>
            <person name="Potter R."/>
        </authorList>
    </citation>
    <scope>NUCLEOTIDE SEQUENCE [LARGE SCALE GENOMIC DNA]</scope>
    <source>
        <strain evidence="8 9">PR1</strain>
    </source>
</reference>
<dbReference type="InterPro" id="IPR023753">
    <property type="entry name" value="FAD/NAD-binding_dom"/>
</dbReference>
<dbReference type="SUPFAM" id="SSF46548">
    <property type="entry name" value="alpha-helical ferredoxin"/>
    <property type="match status" value="1"/>
</dbReference>
<dbReference type="InterPro" id="IPR028261">
    <property type="entry name" value="DPD_II"/>
</dbReference>
<dbReference type="Pfam" id="PF14691">
    <property type="entry name" value="Fer4_20"/>
    <property type="match status" value="1"/>
</dbReference>
<dbReference type="EMBL" id="NOWC01000009">
    <property type="protein sequence ID" value="OZS74866.1"/>
    <property type="molecule type" value="Genomic_DNA"/>
</dbReference>
<keyword evidence="1" id="KW-0004">4Fe-4S</keyword>
<dbReference type="GO" id="GO:0016491">
    <property type="term" value="F:oxidoreductase activity"/>
    <property type="evidence" value="ECO:0007669"/>
    <property type="project" value="UniProtKB-KW"/>
</dbReference>
<evidence type="ECO:0000256" key="3">
    <source>
        <dbReference type="ARBA" id="ARBA00023002"/>
    </source>
</evidence>
<evidence type="ECO:0000256" key="5">
    <source>
        <dbReference type="ARBA" id="ARBA00023014"/>
    </source>
</evidence>
<dbReference type="AlphaFoldDB" id="A0A264VU14"/>
<dbReference type="GO" id="GO:0051539">
    <property type="term" value="F:4 iron, 4 sulfur cluster binding"/>
    <property type="evidence" value="ECO:0007669"/>
    <property type="project" value="UniProtKB-KW"/>
</dbReference>
<name>A0A264VU14_PRORE</name>
<evidence type="ECO:0000259" key="7">
    <source>
        <dbReference type="Pfam" id="PF14691"/>
    </source>
</evidence>
<feature type="domain" description="FAD/NAD(P)-binding" evidence="6">
    <location>
        <begin position="171"/>
        <end position="481"/>
    </location>
</feature>
<dbReference type="Gene3D" id="1.10.1060.10">
    <property type="entry name" value="Alpha-helical ferredoxin"/>
    <property type="match status" value="1"/>
</dbReference>
<evidence type="ECO:0000256" key="2">
    <source>
        <dbReference type="ARBA" id="ARBA00022723"/>
    </source>
</evidence>
<feature type="domain" description="Dihydroprymidine dehydrogenase" evidence="7">
    <location>
        <begin position="48"/>
        <end position="157"/>
    </location>
</feature>
<accession>A0A264VU14</accession>
<evidence type="ECO:0000256" key="4">
    <source>
        <dbReference type="ARBA" id="ARBA00023004"/>
    </source>
</evidence>
<gene>
    <name evidence="8" type="ORF">CHI95_09795</name>
</gene>
<dbReference type="InterPro" id="IPR036188">
    <property type="entry name" value="FAD/NAD-bd_sf"/>
</dbReference>
<comment type="caution">
    <text evidence="8">The sequence shown here is derived from an EMBL/GenBank/DDBJ whole genome shotgun (WGS) entry which is preliminary data.</text>
</comment>
<keyword evidence="5" id="KW-0411">Iron-sulfur</keyword>
<dbReference type="PANTHER" id="PTHR42783">
    <property type="entry name" value="GLUTAMATE SYNTHASE [NADPH] SMALL CHAIN"/>
    <property type="match status" value="1"/>
</dbReference>
<dbReference type="PANTHER" id="PTHR42783:SF3">
    <property type="entry name" value="GLUTAMATE SYNTHASE [NADPH] SMALL CHAIN-RELATED"/>
    <property type="match status" value="1"/>
</dbReference>
<proteinExistence type="predicted"/>
<dbReference type="NCBIfam" id="TIGR01318">
    <property type="entry name" value="gltD_gamma_fam"/>
    <property type="match status" value="1"/>
</dbReference>
<organism evidence="8 9">
    <name type="scientific">Providencia rettgeri</name>
    <dbReference type="NCBI Taxonomy" id="587"/>
    <lineage>
        <taxon>Bacteria</taxon>
        <taxon>Pseudomonadati</taxon>
        <taxon>Pseudomonadota</taxon>
        <taxon>Gammaproteobacteria</taxon>
        <taxon>Enterobacterales</taxon>
        <taxon>Morganellaceae</taxon>
        <taxon>Providencia</taxon>
    </lineage>
</organism>
<evidence type="ECO:0000313" key="9">
    <source>
        <dbReference type="Proteomes" id="UP000216001"/>
    </source>
</evidence>
<dbReference type="SUPFAM" id="SSF51971">
    <property type="entry name" value="Nucleotide-binding domain"/>
    <property type="match status" value="1"/>
</dbReference>
<dbReference type="PRINTS" id="PR00419">
    <property type="entry name" value="ADXRDTASE"/>
</dbReference>
<dbReference type="InterPro" id="IPR009051">
    <property type="entry name" value="Helical_ferredxn"/>
</dbReference>
<dbReference type="Gene3D" id="3.50.50.60">
    <property type="entry name" value="FAD/NAD(P)-binding domain"/>
    <property type="match status" value="2"/>
</dbReference>
<dbReference type="InterPro" id="IPR006006">
    <property type="entry name" value="GltD-like"/>
</dbReference>
<keyword evidence="2" id="KW-0479">Metal-binding</keyword>
<keyword evidence="3" id="KW-0560">Oxidoreductase</keyword>
<sequence length="494" mass="54794">MWKAAKIKVKAQAISSKIRQNSVRNAMSSNIFGPQRCESPKKALEIRKIEFTEVYESNNAVDAQQQASRCLSCGSPFCEWKCPLHNPISKWLKLAAEDKIIEAAELSHHTNSLPEICGRVCPQEKLCELACVLHDTTGSVTIGHIERYINDTAFAMGWRPNLSHISSVNKRVAIIGAGPAGLSCADVLIRNGVNVVVFDKHPEIGGLLTFGIPSFKLEKKLMVQRREIFTEMGIQFQLNTEVGTDVSLNELLSNYDAIFIGTGTYQAIRGNLPKKAIQGVFEALPYLIANTRHLMQLSNPNGEPYINLHAKRVIVLGGGDTAMDCVRTAIRQGAKQVSCFYRRDEQSMPASRKEVANALDEGAQFHFNMQVTEFVITKQQQLMGVYAARTQNGELENGRYQVELIKDSTFFIEADAIIVAYGFIPHNQIWLDKPLIQRDKYGHIIANRNSPFPYQTSHEKVFAGGDTIRGSDLVVTAIADGRNAAEGILLFLGV</sequence>
<dbReference type="Proteomes" id="UP000216001">
    <property type="component" value="Unassembled WGS sequence"/>
</dbReference>